<dbReference type="EMBL" id="CP047962">
    <property type="protein sequence ID" value="QHQ50607.1"/>
    <property type="molecule type" value="Genomic_DNA"/>
</dbReference>
<feature type="domain" description="Polysaccharide chain length determinant N-terminal" evidence="7">
    <location>
        <begin position="23"/>
        <end position="108"/>
    </location>
</feature>
<keyword evidence="5 6" id="KW-0472">Membrane</keyword>
<feature type="transmembrane region" description="Helical" evidence="6">
    <location>
        <begin position="43"/>
        <end position="62"/>
    </location>
</feature>
<dbReference type="SUPFAM" id="SSF160355">
    <property type="entry name" value="Bacterial polysaccharide co-polymerase-like"/>
    <property type="match status" value="1"/>
</dbReference>
<dbReference type="InterPro" id="IPR032807">
    <property type="entry name" value="GNVR"/>
</dbReference>
<proteinExistence type="predicted"/>
<evidence type="ECO:0000259" key="8">
    <source>
        <dbReference type="Pfam" id="PF13807"/>
    </source>
</evidence>
<protein>
    <recommendedName>
        <fullName evidence="11">O-antigen chain length regulator</fullName>
    </recommendedName>
</protein>
<evidence type="ECO:0000313" key="10">
    <source>
        <dbReference type="Proteomes" id="UP000463871"/>
    </source>
</evidence>
<evidence type="ECO:0000256" key="6">
    <source>
        <dbReference type="SAM" id="Phobius"/>
    </source>
</evidence>
<dbReference type="GO" id="GO:0005886">
    <property type="term" value="C:plasma membrane"/>
    <property type="evidence" value="ECO:0007669"/>
    <property type="project" value="UniProtKB-SubCell"/>
</dbReference>
<evidence type="ECO:0000256" key="1">
    <source>
        <dbReference type="ARBA" id="ARBA00004651"/>
    </source>
</evidence>
<feature type="transmembrane region" description="Helical" evidence="6">
    <location>
        <begin position="331"/>
        <end position="354"/>
    </location>
</feature>
<gene>
    <name evidence="9" type="ORF">GWI30_06470</name>
</gene>
<accession>A0AAE6SI54</accession>
<evidence type="ECO:0000256" key="4">
    <source>
        <dbReference type="ARBA" id="ARBA00022989"/>
    </source>
</evidence>
<dbReference type="AlphaFoldDB" id="A0AAE6SI54"/>
<dbReference type="InterPro" id="IPR050445">
    <property type="entry name" value="Bact_polysacc_biosynth/exp"/>
</dbReference>
<feature type="domain" description="Tyrosine-protein kinase G-rich" evidence="8">
    <location>
        <begin position="316"/>
        <end position="353"/>
    </location>
</feature>
<reference evidence="9 10" key="1">
    <citation type="submission" date="2020-01" db="EMBL/GenBank/DDBJ databases">
        <title>Complete genome of Aeromonas media MC64.</title>
        <authorList>
            <person name="Cao G."/>
            <person name="Fu J."/>
            <person name="Zhong C."/>
        </authorList>
    </citation>
    <scope>NUCLEOTIDE SEQUENCE [LARGE SCALE GENOMIC DNA]</scope>
    <source>
        <strain evidence="9 10">MC64</strain>
    </source>
</reference>
<dbReference type="Pfam" id="PF02706">
    <property type="entry name" value="Wzz"/>
    <property type="match status" value="1"/>
</dbReference>
<evidence type="ECO:0000256" key="5">
    <source>
        <dbReference type="ARBA" id="ARBA00023136"/>
    </source>
</evidence>
<evidence type="ECO:0000256" key="2">
    <source>
        <dbReference type="ARBA" id="ARBA00022475"/>
    </source>
</evidence>
<keyword evidence="2" id="KW-1003">Cell membrane</keyword>
<sequence>MTPKEITTNMDAPLPQGWQTASDEIDLRELVLVQVLVLWRQKLLILIVTALFAAVGVGYALFAPQQWSAKAVITAPKPEDLLPMQKISAQASALGLTGFPDGKSLHQEFVLEFNAYENRRDYLKASSLFAEQVKELGLDDRAKSRWLRDWGQLVTAQPVDKKGEEPGIAITFAAPTAEASLAMLEGYVGYIVKLQQQQLIQRLDAQRDLQLEEMNTRYTVMQEEAKRALQQEIFEITLASSVAKAAGVSAPLERTGSQERFSILLGSKGLEEKLTLLKSLDLALYQPELQQLQAQMARLKRISLDGISFRPFSYLDAPEEPLSRDKPKRPLIVVLATLLGGMLGVWIVLVRHAFRRPEQV</sequence>
<dbReference type="Pfam" id="PF13807">
    <property type="entry name" value="GNVR"/>
    <property type="match status" value="1"/>
</dbReference>
<evidence type="ECO:0000256" key="3">
    <source>
        <dbReference type="ARBA" id="ARBA00022692"/>
    </source>
</evidence>
<evidence type="ECO:0008006" key="11">
    <source>
        <dbReference type="Google" id="ProtNLM"/>
    </source>
</evidence>
<comment type="subcellular location">
    <subcellularLocation>
        <location evidence="1">Cell membrane</location>
        <topology evidence="1">Multi-pass membrane protein</topology>
    </subcellularLocation>
</comment>
<dbReference type="RefSeq" id="WP_161506962.1">
    <property type="nucleotide sequence ID" value="NZ_CAWPID010000001.1"/>
</dbReference>
<dbReference type="PANTHER" id="PTHR32309:SF13">
    <property type="entry name" value="FERRIC ENTEROBACTIN TRANSPORT PROTEIN FEPE"/>
    <property type="match status" value="1"/>
</dbReference>
<dbReference type="Gene3D" id="3.30.1890.10">
    <property type="entry name" value="FepE-like"/>
    <property type="match status" value="1"/>
</dbReference>
<dbReference type="Proteomes" id="UP000463871">
    <property type="component" value="Chromosome"/>
</dbReference>
<organism evidence="9 10">
    <name type="scientific">Aeromonas media</name>
    <dbReference type="NCBI Taxonomy" id="651"/>
    <lineage>
        <taxon>Bacteria</taxon>
        <taxon>Pseudomonadati</taxon>
        <taxon>Pseudomonadota</taxon>
        <taxon>Gammaproteobacteria</taxon>
        <taxon>Aeromonadales</taxon>
        <taxon>Aeromonadaceae</taxon>
        <taxon>Aeromonas</taxon>
    </lineage>
</organism>
<keyword evidence="4 6" id="KW-1133">Transmembrane helix</keyword>
<dbReference type="InterPro" id="IPR003856">
    <property type="entry name" value="LPS_length_determ_N"/>
</dbReference>
<evidence type="ECO:0000259" key="7">
    <source>
        <dbReference type="Pfam" id="PF02706"/>
    </source>
</evidence>
<name>A0AAE6SI54_AERME</name>
<evidence type="ECO:0000313" key="9">
    <source>
        <dbReference type="EMBL" id="QHQ50607.1"/>
    </source>
</evidence>
<keyword evidence="3 6" id="KW-0812">Transmembrane</keyword>
<dbReference type="GO" id="GO:0004713">
    <property type="term" value="F:protein tyrosine kinase activity"/>
    <property type="evidence" value="ECO:0007669"/>
    <property type="project" value="TreeGrafter"/>
</dbReference>
<dbReference type="PANTHER" id="PTHR32309">
    <property type="entry name" value="TYROSINE-PROTEIN KINASE"/>
    <property type="match status" value="1"/>
</dbReference>